<evidence type="ECO:0000256" key="1">
    <source>
        <dbReference type="SAM" id="SignalP"/>
    </source>
</evidence>
<feature type="signal peptide" evidence="1">
    <location>
        <begin position="1"/>
        <end position="19"/>
    </location>
</feature>
<evidence type="ECO:0000313" key="3">
    <source>
        <dbReference type="Proteomes" id="UP000028505"/>
    </source>
</evidence>
<feature type="chain" id="PRO_5039388813" description="Secreted protein" evidence="1">
    <location>
        <begin position="20"/>
        <end position="103"/>
    </location>
</feature>
<dbReference type="AlphaFoldDB" id="A0A7U4H4A3"/>
<name>A0A7U4H4A3_BIFLN</name>
<accession>A0A7U4H4A3</accession>
<keyword evidence="1" id="KW-0732">Signal</keyword>
<reference evidence="2 3" key="2">
    <citation type="submission" date="2014-07" db="EMBL/GenBank/DDBJ databases">
        <title>Bifidobacterium longum genome.</title>
        <authorList>
            <person name="Yuan J."/>
            <person name="Wei X."/>
            <person name="Li H."/>
            <person name="Liu W."/>
            <person name="Wang X."/>
        </authorList>
    </citation>
    <scope>NUCLEOTIDE SEQUENCE [LARGE SCALE GENOMIC DNA]</scope>
    <source>
        <strain evidence="2 3">BXY01</strain>
    </source>
</reference>
<sequence>MRRHTSSVLYAPSALSAMALSYESPTVPVDGSIPYPITLVVYTVPMHCVPWPLRWIRPSAPPRDAAHETACSNACNGSSCVFMAMAHAHPTIRRAYTSATNAV</sequence>
<protein>
    <recommendedName>
        <fullName evidence="4">Secreted protein</fullName>
    </recommendedName>
</protein>
<reference evidence="2 3" key="1">
    <citation type="submission" date="2014-06" db="EMBL/GenBank/DDBJ databases">
        <authorList>
            <person name="Zhao X."/>
        </authorList>
    </citation>
    <scope>NUCLEOTIDE SEQUENCE [LARGE SCALE GENOMIC DNA]</scope>
    <source>
        <strain evidence="2 3">BXY01</strain>
    </source>
</reference>
<organism evidence="2 3">
    <name type="scientific">Bifidobacterium longum</name>
    <dbReference type="NCBI Taxonomy" id="216816"/>
    <lineage>
        <taxon>Bacteria</taxon>
        <taxon>Bacillati</taxon>
        <taxon>Actinomycetota</taxon>
        <taxon>Actinomycetes</taxon>
        <taxon>Bifidobacteriales</taxon>
        <taxon>Bifidobacteriaceae</taxon>
        <taxon>Bifidobacterium</taxon>
    </lineage>
</organism>
<dbReference type="KEGG" id="blx:GS08_00990"/>
<dbReference type="Proteomes" id="UP000028505">
    <property type="component" value="Chromosome"/>
</dbReference>
<evidence type="ECO:0000313" key="2">
    <source>
        <dbReference type="EMBL" id="AIF89781.1"/>
    </source>
</evidence>
<dbReference type="EMBL" id="CP008885">
    <property type="protein sequence ID" value="AIF89781.1"/>
    <property type="molecule type" value="Genomic_DNA"/>
</dbReference>
<gene>
    <name evidence="2" type="ORF">GS08_00990</name>
</gene>
<evidence type="ECO:0008006" key="4">
    <source>
        <dbReference type="Google" id="ProtNLM"/>
    </source>
</evidence>
<proteinExistence type="predicted"/>